<feature type="transmembrane region" description="Helical" evidence="1">
    <location>
        <begin position="55"/>
        <end position="74"/>
    </location>
</feature>
<reference evidence="2" key="1">
    <citation type="submission" date="2020-09" db="EMBL/GenBank/DDBJ databases">
        <title>Genome sequence of Vibrio parahaemolyticus isolates.</title>
        <authorList>
            <person name="Hammerl J.A."/>
            <person name="Strauch E."/>
        </authorList>
    </citation>
    <scope>NUCLEOTIDE SEQUENCE</scope>
    <source>
        <strain evidence="2">17-VB00146</strain>
    </source>
</reference>
<dbReference type="AlphaFoldDB" id="A0A9Q3UBI3"/>
<evidence type="ECO:0000313" key="3">
    <source>
        <dbReference type="Proteomes" id="UP000726777"/>
    </source>
</evidence>
<dbReference type="EMBL" id="JACVHL010000010">
    <property type="protein sequence ID" value="MCC3805704.1"/>
    <property type="molecule type" value="Genomic_DNA"/>
</dbReference>
<evidence type="ECO:0000313" key="2">
    <source>
        <dbReference type="EMBL" id="MCC3805704.1"/>
    </source>
</evidence>
<comment type="caution">
    <text evidence="2">The sequence shown here is derived from an EMBL/GenBank/DDBJ whole genome shotgun (WGS) entry which is preliminary data.</text>
</comment>
<dbReference type="Proteomes" id="UP000726777">
    <property type="component" value="Unassembled WGS sequence"/>
</dbReference>
<dbReference type="NCBIfam" id="NF041622">
    <property type="entry name" value="KwaA"/>
    <property type="match status" value="1"/>
</dbReference>
<dbReference type="RefSeq" id="WP_228084366.1">
    <property type="nucleotide sequence ID" value="NZ_CP064041.1"/>
</dbReference>
<protein>
    <submittedName>
        <fullName evidence="2">Uncharacterized protein</fullName>
    </submittedName>
</protein>
<evidence type="ECO:0000256" key="1">
    <source>
        <dbReference type="SAM" id="Phobius"/>
    </source>
</evidence>
<organism evidence="2 3">
    <name type="scientific">Vibrio parahaemolyticus</name>
    <dbReference type="NCBI Taxonomy" id="670"/>
    <lineage>
        <taxon>Bacteria</taxon>
        <taxon>Pseudomonadati</taxon>
        <taxon>Pseudomonadota</taxon>
        <taxon>Gammaproteobacteria</taxon>
        <taxon>Vibrionales</taxon>
        <taxon>Vibrionaceae</taxon>
        <taxon>Vibrio</taxon>
    </lineage>
</organism>
<name>A0A9Q3UBI3_VIBPH</name>
<sequence length="198" mass="22472">MNLSRTLDKVGLYVLSLGLLFVFIIILTINVPYCFGSDCRFIGIDAMPQLAFDNLATVIAVIGIIIGGFFYYRFEYELKGGSQDSLRVEQSKSESYEHLTFLATYIIPFLGFSFDEPRKLAAYVLLLVVIGFIFVRTDKYYANPTLALLGYKLFKADIECRGVRYHNVVLIGKDSVEANDNVNYKFLSDSVCFVRKIE</sequence>
<keyword evidence="1" id="KW-0472">Membrane</keyword>
<proteinExistence type="predicted"/>
<dbReference type="InterPro" id="IPR048118">
    <property type="entry name" value="KwaA"/>
</dbReference>
<feature type="transmembrane region" description="Helical" evidence="1">
    <location>
        <begin position="12"/>
        <end position="35"/>
    </location>
</feature>
<feature type="transmembrane region" description="Helical" evidence="1">
    <location>
        <begin position="120"/>
        <end position="137"/>
    </location>
</feature>
<accession>A0A9Q3UBI3</accession>
<keyword evidence="1" id="KW-1133">Transmembrane helix</keyword>
<keyword evidence="1" id="KW-0812">Transmembrane</keyword>
<gene>
    <name evidence="2" type="ORF">IB292_11685</name>
</gene>